<evidence type="ECO:0000256" key="1">
    <source>
        <dbReference type="ARBA" id="ARBA00006821"/>
    </source>
</evidence>
<evidence type="ECO:0000256" key="3">
    <source>
        <dbReference type="RuleBase" id="RU361196"/>
    </source>
</evidence>
<dbReference type="CDD" id="cd10792">
    <property type="entry name" value="GH57N_AmyC_like"/>
    <property type="match status" value="1"/>
</dbReference>
<comment type="similarity">
    <text evidence="1 3">Belongs to the glycosyl hydrolase 57 family.</text>
</comment>
<dbReference type="RefSeq" id="WP_394825145.1">
    <property type="nucleotide sequence ID" value="NZ_CP089984.1"/>
</dbReference>
<reference evidence="6 7" key="1">
    <citation type="submission" date="2021-12" db="EMBL/GenBank/DDBJ databases">
        <title>Discovery of the Pendulisporaceae a myxobacterial family with distinct sporulation behavior and unique specialized metabolism.</title>
        <authorList>
            <person name="Garcia R."/>
            <person name="Popoff A."/>
            <person name="Bader C.D."/>
            <person name="Loehr J."/>
            <person name="Walesch S."/>
            <person name="Walt C."/>
            <person name="Boldt J."/>
            <person name="Bunk B."/>
            <person name="Haeckl F.J.F.P.J."/>
            <person name="Gunesch A.P."/>
            <person name="Birkelbach J."/>
            <person name="Nuebel U."/>
            <person name="Pietschmann T."/>
            <person name="Bach T."/>
            <person name="Mueller R."/>
        </authorList>
    </citation>
    <scope>NUCLEOTIDE SEQUENCE [LARGE SCALE GENOMIC DNA]</scope>
    <source>
        <strain evidence="6 7">MSr11954</strain>
    </source>
</reference>
<dbReference type="InterPro" id="IPR027291">
    <property type="entry name" value="Glyco_hydro_38_N_sf"/>
</dbReference>
<keyword evidence="7" id="KW-1185">Reference proteome</keyword>
<dbReference type="SUPFAM" id="SSF88713">
    <property type="entry name" value="Glycoside hydrolase/deacetylase"/>
    <property type="match status" value="1"/>
</dbReference>
<dbReference type="InterPro" id="IPR037090">
    <property type="entry name" value="57_glycoside_trans_central"/>
</dbReference>
<feature type="domain" description="1,4-alpha-glucan branching enzyme C-terminal" evidence="5">
    <location>
        <begin position="423"/>
        <end position="522"/>
    </location>
</feature>
<dbReference type="Gene3D" id="3.20.110.10">
    <property type="entry name" value="Glycoside hydrolase 38, N terminal domain"/>
    <property type="match status" value="1"/>
</dbReference>
<evidence type="ECO:0000259" key="4">
    <source>
        <dbReference type="Pfam" id="PF03065"/>
    </source>
</evidence>
<dbReference type="PANTHER" id="PTHR41695:SF1">
    <property type="entry name" value="1,4-ALPHA-GLUCAN BRANCHING ENZYME TK1436"/>
    <property type="match status" value="1"/>
</dbReference>
<dbReference type="InterPro" id="IPR040042">
    <property type="entry name" value="Branching_enz_MT3115-like"/>
</dbReference>
<dbReference type="Gene3D" id="1.20.1430.10">
    <property type="entry name" value="Families 57/38 glycoside transferase, middle domain"/>
    <property type="match status" value="1"/>
</dbReference>
<dbReference type="InterPro" id="IPR004300">
    <property type="entry name" value="Glyco_hydro_57_N"/>
</dbReference>
<keyword evidence="2 3" id="KW-0119">Carbohydrate metabolism</keyword>
<gene>
    <name evidence="6" type="ORF">LZC94_47805</name>
</gene>
<dbReference type="PANTHER" id="PTHR41695">
    <property type="entry name" value="1,4-ALPHA-GLUCAN BRANCHING ENZYME RV3031-RELATED"/>
    <property type="match status" value="1"/>
</dbReference>
<name>A0ABZ2LXP5_9BACT</name>
<organism evidence="6 7">
    <name type="scientific">Pendulispora albinea</name>
    <dbReference type="NCBI Taxonomy" id="2741071"/>
    <lineage>
        <taxon>Bacteria</taxon>
        <taxon>Pseudomonadati</taxon>
        <taxon>Myxococcota</taxon>
        <taxon>Myxococcia</taxon>
        <taxon>Myxococcales</taxon>
        <taxon>Sorangiineae</taxon>
        <taxon>Pendulisporaceae</taxon>
        <taxon>Pendulispora</taxon>
    </lineage>
</organism>
<dbReference type="InterPro" id="IPR011330">
    <property type="entry name" value="Glyco_hydro/deAcase_b/a-brl"/>
</dbReference>
<dbReference type="SUPFAM" id="SSF88688">
    <property type="entry name" value="Families 57/38 glycoside transferase middle domain"/>
    <property type="match status" value="1"/>
</dbReference>
<dbReference type="Pfam" id="PF09210">
    <property type="entry name" value="BE_C"/>
    <property type="match status" value="1"/>
</dbReference>
<protein>
    <submittedName>
        <fullName evidence="6">DUF1957 domain-containing protein</fullName>
    </submittedName>
</protein>
<dbReference type="Proteomes" id="UP001370348">
    <property type="component" value="Chromosome"/>
</dbReference>
<accession>A0ABZ2LXP5</accession>
<dbReference type="InterPro" id="IPR028995">
    <property type="entry name" value="Glyco_hydro_57/38_cen_sf"/>
</dbReference>
<dbReference type="InterPro" id="IPR015293">
    <property type="entry name" value="BE_C"/>
</dbReference>
<evidence type="ECO:0000256" key="2">
    <source>
        <dbReference type="ARBA" id="ARBA00023277"/>
    </source>
</evidence>
<evidence type="ECO:0000259" key="5">
    <source>
        <dbReference type="Pfam" id="PF09210"/>
    </source>
</evidence>
<feature type="domain" description="Glycoside hydrolase family 57 N-terminal" evidence="4">
    <location>
        <begin position="7"/>
        <end position="247"/>
    </location>
</feature>
<evidence type="ECO:0000313" key="7">
    <source>
        <dbReference type="Proteomes" id="UP001370348"/>
    </source>
</evidence>
<dbReference type="EMBL" id="CP089984">
    <property type="protein sequence ID" value="WXB15515.1"/>
    <property type="molecule type" value="Genomic_DNA"/>
</dbReference>
<sequence length="540" mass="61585">MPNGYLALILHAHLPFVRHPEHARHLEERWFYEALIECYLPLLDAFDRMADDGVPFALTMSVTPPLAAMMRDPLLCERFEGHLSRLEALTEREMKRLWGDERFAHVATFYREELRRVRGVWERHRGDVIGGLVRHWDAGRIELITCAATHCYLPGMLPAPEGIRPQIELGVRGFEQLVGRKPVGMWLAECAYHPSFDAEIAKAGIRFTLVDTHGVTFARPRPPFGVHAPIVSPSGVAFFARDAESSRQVWSREEGYPGDPYYRDFYRDIGFDLPESELMGEIGGDGARLMTGIKYHRITGKSAHKEPYDPRIARQIAWEHAGNFVYNRGLQIQHLSARVPAPIVVAPYDAELYGHWWYEGPRFLESVFRQLPNTRGEVEAITLRTYLERHPVSVEATPAASSWGAGGYGEVWVGPEAAWSWRHVHHATRYVSWLVQNHRGATGPRGRALDQTIQELLLLQSSDWNFIIKTGTSLKYAESRIRVHVHRLRRLGHLVQTGVIEGDDLAWLEDVSSRDNFFHQLESATLRSPFDQSGQLEQAE</sequence>
<proteinExistence type="inferred from homology"/>
<evidence type="ECO:0000313" key="6">
    <source>
        <dbReference type="EMBL" id="WXB15515.1"/>
    </source>
</evidence>
<dbReference type="Pfam" id="PF03065">
    <property type="entry name" value="Glyco_hydro_57"/>
    <property type="match status" value="1"/>
</dbReference>